<evidence type="ECO:0000256" key="2">
    <source>
        <dbReference type="ARBA" id="ARBA00022692"/>
    </source>
</evidence>
<dbReference type="InterPro" id="IPR018499">
    <property type="entry name" value="Tetraspanin/Peripherin"/>
</dbReference>
<organism evidence="5 6">
    <name type="scientific">Allacma fusca</name>
    <dbReference type="NCBI Taxonomy" id="39272"/>
    <lineage>
        <taxon>Eukaryota</taxon>
        <taxon>Metazoa</taxon>
        <taxon>Ecdysozoa</taxon>
        <taxon>Arthropoda</taxon>
        <taxon>Hexapoda</taxon>
        <taxon>Collembola</taxon>
        <taxon>Symphypleona</taxon>
        <taxon>Sminthuridae</taxon>
        <taxon>Allacma</taxon>
    </lineage>
</organism>
<evidence type="ECO:0000256" key="4">
    <source>
        <dbReference type="ARBA" id="ARBA00023136"/>
    </source>
</evidence>
<dbReference type="Pfam" id="PF00335">
    <property type="entry name" value="Tetraspanin"/>
    <property type="match status" value="1"/>
</dbReference>
<evidence type="ECO:0000256" key="1">
    <source>
        <dbReference type="ARBA" id="ARBA00004141"/>
    </source>
</evidence>
<protein>
    <submittedName>
        <fullName evidence="5">Uncharacterized protein</fullName>
    </submittedName>
</protein>
<gene>
    <name evidence="5" type="ORF">AFUS01_LOCUS35443</name>
</gene>
<dbReference type="Proteomes" id="UP000708208">
    <property type="component" value="Unassembled WGS sequence"/>
</dbReference>
<proteinExistence type="predicted"/>
<comment type="subcellular location">
    <subcellularLocation>
        <location evidence="1">Membrane</location>
        <topology evidence="1">Multi-pass membrane protein</topology>
    </subcellularLocation>
</comment>
<name>A0A8J2PDW4_9HEXA</name>
<evidence type="ECO:0000313" key="6">
    <source>
        <dbReference type="Proteomes" id="UP000708208"/>
    </source>
</evidence>
<reference evidence="5" key="1">
    <citation type="submission" date="2021-06" db="EMBL/GenBank/DDBJ databases">
        <authorList>
            <person name="Hodson N. C."/>
            <person name="Mongue J. A."/>
            <person name="Jaron S. K."/>
        </authorList>
    </citation>
    <scope>NUCLEOTIDE SEQUENCE</scope>
</reference>
<dbReference type="AlphaFoldDB" id="A0A8J2PDW4"/>
<keyword evidence="3" id="KW-1133">Transmembrane helix</keyword>
<feature type="non-terminal residue" evidence="5">
    <location>
        <position position="1"/>
    </location>
</feature>
<dbReference type="GO" id="GO:0016020">
    <property type="term" value="C:membrane"/>
    <property type="evidence" value="ECO:0007669"/>
    <property type="project" value="UniProtKB-SubCell"/>
</dbReference>
<keyword evidence="4" id="KW-0472">Membrane</keyword>
<keyword evidence="6" id="KW-1185">Reference proteome</keyword>
<evidence type="ECO:0000256" key="3">
    <source>
        <dbReference type="ARBA" id="ARBA00022989"/>
    </source>
</evidence>
<comment type="caution">
    <text evidence="5">The sequence shown here is derived from an EMBL/GenBank/DDBJ whole genome shotgun (WGS) entry which is preliminary data.</text>
</comment>
<keyword evidence="2" id="KW-0812">Transmembrane</keyword>
<dbReference type="EMBL" id="CAJVCH010535783">
    <property type="protein sequence ID" value="CAG7825327.1"/>
    <property type="molecule type" value="Genomic_DNA"/>
</dbReference>
<evidence type="ECO:0000313" key="5">
    <source>
        <dbReference type="EMBL" id="CAG7825327.1"/>
    </source>
</evidence>
<accession>A0A8J2PDW4</accession>
<sequence length="149" mass="17468">ATLSFVSDFPLGLMEVAWNQKKEYLHIPGGQPEWVMNMQRPLECCGFREPNDWIPEKSQLLPYTCCPMATYNRNCTLKQSFHEGCLWRVKELYLTCKPIMWKGAAANVVILVVNYGLFRYLFKRNHQGWQVDLTWHEALLPVLRFEVSV</sequence>
<feature type="non-terminal residue" evidence="5">
    <location>
        <position position="149"/>
    </location>
</feature>